<dbReference type="InterPro" id="IPR036390">
    <property type="entry name" value="WH_DNA-bd_sf"/>
</dbReference>
<dbReference type="InterPro" id="IPR000524">
    <property type="entry name" value="Tscrpt_reg_HTH_GntR"/>
</dbReference>
<dbReference type="PANTHER" id="PTHR43537">
    <property type="entry name" value="TRANSCRIPTIONAL REGULATOR, GNTR FAMILY"/>
    <property type="match status" value="1"/>
</dbReference>
<dbReference type="Pfam" id="PF00392">
    <property type="entry name" value="GntR"/>
    <property type="match status" value="1"/>
</dbReference>
<comment type="caution">
    <text evidence="5">The sequence shown here is derived from an EMBL/GenBank/DDBJ whole genome shotgun (WGS) entry which is preliminary data.</text>
</comment>
<organism evidence="5 6">
    <name type="scientific">Aliigemmobacter aestuarii</name>
    <dbReference type="NCBI Taxonomy" id="1445661"/>
    <lineage>
        <taxon>Bacteria</taxon>
        <taxon>Pseudomonadati</taxon>
        <taxon>Pseudomonadota</taxon>
        <taxon>Alphaproteobacteria</taxon>
        <taxon>Rhodobacterales</taxon>
        <taxon>Paracoccaceae</taxon>
        <taxon>Aliigemmobacter</taxon>
    </lineage>
</organism>
<protein>
    <submittedName>
        <fullName evidence="5">FCD domain-containing protein</fullName>
    </submittedName>
</protein>
<dbReference type="PRINTS" id="PR00035">
    <property type="entry name" value="HTHGNTR"/>
</dbReference>
<dbReference type="Gene3D" id="1.20.120.530">
    <property type="entry name" value="GntR ligand-binding domain-like"/>
    <property type="match status" value="1"/>
</dbReference>
<dbReference type="PANTHER" id="PTHR43537:SF5">
    <property type="entry name" value="UXU OPERON TRANSCRIPTIONAL REGULATOR"/>
    <property type="match status" value="1"/>
</dbReference>
<feature type="domain" description="HTH gntR-type" evidence="4">
    <location>
        <begin position="16"/>
        <end position="83"/>
    </location>
</feature>
<evidence type="ECO:0000256" key="2">
    <source>
        <dbReference type="ARBA" id="ARBA00023125"/>
    </source>
</evidence>
<sequence>MDEGTPVSEQEPDRSLSLTVQTERRLEHLILTGELQPGERLNELELSQRFGISRGPLRESMQALHAKGLVEMIRNRGVFVRAISTDEAMELYDVRAAVFGLAGRILTDRVNDELLARMHQFLDELEVLAQARNFDDYYRLNLAFHDYLINATGNSTLVAEYRGFVNKLHLCRARGLVQAGGLAVSNREHREMVDAIASGDKLRAQEAFFRHVERAKLRFRSTVEQSANRRD</sequence>
<dbReference type="EMBL" id="SSND01000001">
    <property type="protein sequence ID" value="THD85830.1"/>
    <property type="molecule type" value="Genomic_DNA"/>
</dbReference>
<evidence type="ECO:0000313" key="6">
    <source>
        <dbReference type="Proteomes" id="UP000309450"/>
    </source>
</evidence>
<reference evidence="5 6" key="1">
    <citation type="submission" date="2019-04" db="EMBL/GenBank/DDBJ databases">
        <title>Draft genome sequence of Gemmobacter aestuarii sp. nov.</title>
        <authorList>
            <person name="Hameed A."/>
            <person name="Lin S.-Y."/>
            <person name="Shahina M."/>
            <person name="Lai W.-A."/>
            <person name="Young C.-C."/>
        </authorList>
    </citation>
    <scope>NUCLEOTIDE SEQUENCE [LARGE SCALE GENOMIC DNA]</scope>
    <source>
        <strain evidence="5 6">CC-PW-75</strain>
    </source>
</reference>
<accession>A0A4S3MT97</accession>
<dbReference type="InterPro" id="IPR036388">
    <property type="entry name" value="WH-like_DNA-bd_sf"/>
</dbReference>
<evidence type="ECO:0000259" key="4">
    <source>
        <dbReference type="PROSITE" id="PS50949"/>
    </source>
</evidence>
<evidence type="ECO:0000313" key="5">
    <source>
        <dbReference type="EMBL" id="THD85830.1"/>
    </source>
</evidence>
<dbReference type="GO" id="GO:0003700">
    <property type="term" value="F:DNA-binding transcription factor activity"/>
    <property type="evidence" value="ECO:0007669"/>
    <property type="project" value="InterPro"/>
</dbReference>
<dbReference type="OrthoDB" id="8638122at2"/>
<keyword evidence="1" id="KW-0805">Transcription regulation</keyword>
<dbReference type="SUPFAM" id="SSF48008">
    <property type="entry name" value="GntR ligand-binding domain-like"/>
    <property type="match status" value="1"/>
</dbReference>
<evidence type="ECO:0000256" key="1">
    <source>
        <dbReference type="ARBA" id="ARBA00023015"/>
    </source>
</evidence>
<dbReference type="InterPro" id="IPR011711">
    <property type="entry name" value="GntR_C"/>
</dbReference>
<name>A0A4S3MT97_9RHOB</name>
<gene>
    <name evidence="5" type="ORF">E7811_02815</name>
</gene>
<dbReference type="Gene3D" id="1.10.10.10">
    <property type="entry name" value="Winged helix-like DNA-binding domain superfamily/Winged helix DNA-binding domain"/>
    <property type="match status" value="1"/>
</dbReference>
<dbReference type="PROSITE" id="PS50949">
    <property type="entry name" value="HTH_GNTR"/>
    <property type="match status" value="1"/>
</dbReference>
<keyword evidence="6" id="KW-1185">Reference proteome</keyword>
<dbReference type="SUPFAM" id="SSF46785">
    <property type="entry name" value="Winged helix' DNA-binding domain"/>
    <property type="match status" value="1"/>
</dbReference>
<dbReference type="SMART" id="SM00895">
    <property type="entry name" value="FCD"/>
    <property type="match status" value="1"/>
</dbReference>
<evidence type="ECO:0000256" key="3">
    <source>
        <dbReference type="ARBA" id="ARBA00023163"/>
    </source>
</evidence>
<proteinExistence type="predicted"/>
<dbReference type="AlphaFoldDB" id="A0A4S3MT97"/>
<keyword evidence="3" id="KW-0804">Transcription</keyword>
<dbReference type="Pfam" id="PF07729">
    <property type="entry name" value="FCD"/>
    <property type="match status" value="1"/>
</dbReference>
<dbReference type="InterPro" id="IPR008920">
    <property type="entry name" value="TF_FadR/GntR_C"/>
</dbReference>
<dbReference type="SMART" id="SM00345">
    <property type="entry name" value="HTH_GNTR"/>
    <property type="match status" value="1"/>
</dbReference>
<keyword evidence="2" id="KW-0238">DNA-binding</keyword>
<dbReference type="CDD" id="cd07377">
    <property type="entry name" value="WHTH_GntR"/>
    <property type="match status" value="1"/>
</dbReference>
<dbReference type="Proteomes" id="UP000309450">
    <property type="component" value="Unassembled WGS sequence"/>
</dbReference>
<dbReference type="GO" id="GO:0003677">
    <property type="term" value="F:DNA binding"/>
    <property type="evidence" value="ECO:0007669"/>
    <property type="project" value="UniProtKB-KW"/>
</dbReference>